<dbReference type="NCBIfam" id="NF010244">
    <property type="entry name" value="PRK13691.1"/>
    <property type="match status" value="1"/>
</dbReference>
<dbReference type="AlphaFoldDB" id="A0A1W9ZXB5"/>
<dbReference type="Gene3D" id="3.10.129.10">
    <property type="entry name" value="Hotdog Thioesterase"/>
    <property type="match status" value="1"/>
</dbReference>
<dbReference type="EMBL" id="MVHE01000010">
    <property type="protein sequence ID" value="ORA22423.1"/>
    <property type="molecule type" value="Genomic_DNA"/>
</dbReference>
<dbReference type="PANTHER" id="PTHR43437">
    <property type="entry name" value="HYDROXYACYL-THIOESTER DEHYDRATASE TYPE 2, MITOCHONDRIAL-RELATED"/>
    <property type="match status" value="1"/>
</dbReference>
<dbReference type="Proteomes" id="UP000192284">
    <property type="component" value="Unassembled WGS sequence"/>
</dbReference>
<dbReference type="OrthoDB" id="5415111at2"/>
<dbReference type="InterPro" id="IPR039569">
    <property type="entry name" value="FAS1-like_DH_region"/>
</dbReference>
<dbReference type="GO" id="GO:0006633">
    <property type="term" value="P:fatty acid biosynthetic process"/>
    <property type="evidence" value="ECO:0007669"/>
    <property type="project" value="TreeGrafter"/>
</dbReference>
<dbReference type="SUPFAM" id="SSF54637">
    <property type="entry name" value="Thioesterase/thiol ester dehydrase-isomerase"/>
    <property type="match status" value="1"/>
</dbReference>
<comment type="similarity">
    <text evidence="1">Belongs to the UPF0336 family.</text>
</comment>
<dbReference type="HAMAP" id="MF_00799">
    <property type="entry name" value="UPF0336"/>
    <property type="match status" value="1"/>
</dbReference>
<proteinExistence type="inferred from homology"/>
<accession>A0A1W9ZXB5</accession>
<dbReference type="RefSeq" id="WP_083112888.1">
    <property type="nucleotide sequence ID" value="NZ_JACKTS010000037.1"/>
</dbReference>
<keyword evidence="4" id="KW-1185">Reference proteome</keyword>
<name>A0A1W9ZXB5_MYCAN</name>
<evidence type="ECO:0000313" key="3">
    <source>
        <dbReference type="EMBL" id="ORA22423.1"/>
    </source>
</evidence>
<dbReference type="InterPro" id="IPR050965">
    <property type="entry name" value="UPF0336/Enoyl-CoA_hydratase"/>
</dbReference>
<organism evidence="3 4">
    <name type="scientific">Mycobacterium angelicum</name>
    <dbReference type="NCBI Taxonomy" id="470074"/>
    <lineage>
        <taxon>Bacteria</taxon>
        <taxon>Bacillati</taxon>
        <taxon>Actinomycetota</taxon>
        <taxon>Actinomycetes</taxon>
        <taxon>Mycobacteriales</taxon>
        <taxon>Mycobacteriaceae</taxon>
        <taxon>Mycobacterium</taxon>
    </lineage>
</organism>
<evidence type="ECO:0000256" key="1">
    <source>
        <dbReference type="HAMAP-Rule" id="MF_00799"/>
    </source>
</evidence>
<sequence length="166" mass="18751">MALKTDIRGMTWTYPDYFEVGREQVRAFARATKCKDPANFDEQAAAELGYDNIIAPLTFVSIFAKLVQDDFFRNVDVGFETMQIVQVDQKFVYFKPVSVGDKLFARMDVHSVDERFGADIVVTKNTCTNADGDVILEAYTTLMGHEGDNSIQLKWDKETGQVVRTA</sequence>
<dbReference type="GO" id="GO:0019171">
    <property type="term" value="F:(3R)-hydroxyacyl-[acyl-carrier-protein] dehydratase activity"/>
    <property type="evidence" value="ECO:0007669"/>
    <property type="project" value="TreeGrafter"/>
</dbReference>
<evidence type="ECO:0000259" key="2">
    <source>
        <dbReference type="Pfam" id="PF13452"/>
    </source>
</evidence>
<dbReference type="InterPro" id="IPR029069">
    <property type="entry name" value="HotDog_dom_sf"/>
</dbReference>
<dbReference type="PIRSF" id="PIRSF018072">
    <property type="entry name" value="UCP018072"/>
    <property type="match status" value="1"/>
</dbReference>
<gene>
    <name evidence="3" type="ORF">BST12_09670</name>
</gene>
<dbReference type="PANTHER" id="PTHR43437:SF3">
    <property type="entry name" value="HYDROXYACYL-THIOESTER DEHYDRATASE TYPE 2, MITOCHONDRIAL"/>
    <property type="match status" value="1"/>
</dbReference>
<dbReference type="Pfam" id="PF13452">
    <property type="entry name" value="FAS1_DH_region"/>
    <property type="match status" value="1"/>
</dbReference>
<evidence type="ECO:0000313" key="4">
    <source>
        <dbReference type="Proteomes" id="UP000192284"/>
    </source>
</evidence>
<feature type="domain" description="FAS1-like dehydratase" evidence="2">
    <location>
        <begin position="13"/>
        <end position="137"/>
    </location>
</feature>
<comment type="caution">
    <text evidence="3">The sequence shown here is derived from an EMBL/GenBank/DDBJ whole genome shotgun (WGS) entry which is preliminary data.</text>
</comment>
<dbReference type="CDD" id="cd03441">
    <property type="entry name" value="R_hydratase_like"/>
    <property type="match status" value="1"/>
</dbReference>
<reference evidence="3 4" key="1">
    <citation type="submission" date="2017-02" db="EMBL/GenBank/DDBJ databases">
        <title>The new phylogeny of genus Mycobacterium.</title>
        <authorList>
            <person name="Tortoli E."/>
            <person name="Trovato A."/>
            <person name="Cirillo D.M."/>
        </authorList>
    </citation>
    <scope>NUCLEOTIDE SEQUENCE [LARGE SCALE GENOMIC DNA]</scope>
    <source>
        <strain evidence="3 4">DSM 45057</strain>
    </source>
</reference>
<dbReference type="InterPro" id="IPR016709">
    <property type="entry name" value="HadA-like"/>
</dbReference>
<protein>
    <recommendedName>
        <fullName evidence="1">UPF0336 protein BST12_09670</fullName>
    </recommendedName>
</protein>